<evidence type="ECO:0000313" key="2">
    <source>
        <dbReference type="Proteomes" id="UP000297245"/>
    </source>
</evidence>
<name>A0A4S8MU31_DENBC</name>
<keyword evidence="2" id="KW-1185">Reference proteome</keyword>
<gene>
    <name evidence="1" type="ORF">K435DRAFT_834125</name>
</gene>
<sequence>MYMVMITIASTCVYTTAVIPYSARVSRWFKIRILIAFRRLSLLSTTKYIHPIVIRHHRAHGVVGYHIRLALKLLRGVLGSIPNIWVTEPNLYYCHLRILFLETITRLRKIPEPRYRRFFNYKYDFIEWTSGAYTYVPNKFDFRDAFPRKGPKRSKNVFLPLGGIAVRIILRSEVDGRSRLKSENPKSRKKNNGGVFENVNVTELQEICT</sequence>
<dbReference type="Proteomes" id="UP000297245">
    <property type="component" value="Unassembled WGS sequence"/>
</dbReference>
<reference evidence="1 2" key="1">
    <citation type="journal article" date="2019" name="Nat. Ecol. Evol.">
        <title>Megaphylogeny resolves global patterns of mushroom evolution.</title>
        <authorList>
            <person name="Varga T."/>
            <person name="Krizsan K."/>
            <person name="Foldi C."/>
            <person name="Dima B."/>
            <person name="Sanchez-Garcia M."/>
            <person name="Sanchez-Ramirez S."/>
            <person name="Szollosi G.J."/>
            <person name="Szarkandi J.G."/>
            <person name="Papp V."/>
            <person name="Albert L."/>
            <person name="Andreopoulos W."/>
            <person name="Angelini C."/>
            <person name="Antonin V."/>
            <person name="Barry K.W."/>
            <person name="Bougher N.L."/>
            <person name="Buchanan P."/>
            <person name="Buyck B."/>
            <person name="Bense V."/>
            <person name="Catcheside P."/>
            <person name="Chovatia M."/>
            <person name="Cooper J."/>
            <person name="Damon W."/>
            <person name="Desjardin D."/>
            <person name="Finy P."/>
            <person name="Geml J."/>
            <person name="Haridas S."/>
            <person name="Hughes K."/>
            <person name="Justo A."/>
            <person name="Karasinski D."/>
            <person name="Kautmanova I."/>
            <person name="Kiss B."/>
            <person name="Kocsube S."/>
            <person name="Kotiranta H."/>
            <person name="LaButti K.M."/>
            <person name="Lechner B.E."/>
            <person name="Liimatainen K."/>
            <person name="Lipzen A."/>
            <person name="Lukacs Z."/>
            <person name="Mihaltcheva S."/>
            <person name="Morgado L.N."/>
            <person name="Niskanen T."/>
            <person name="Noordeloos M.E."/>
            <person name="Ohm R.A."/>
            <person name="Ortiz-Santana B."/>
            <person name="Ovrebo C."/>
            <person name="Racz N."/>
            <person name="Riley R."/>
            <person name="Savchenko A."/>
            <person name="Shiryaev A."/>
            <person name="Soop K."/>
            <person name="Spirin V."/>
            <person name="Szebenyi C."/>
            <person name="Tomsovsky M."/>
            <person name="Tulloss R.E."/>
            <person name="Uehling J."/>
            <person name="Grigoriev I.V."/>
            <person name="Vagvolgyi C."/>
            <person name="Papp T."/>
            <person name="Martin F.M."/>
            <person name="Miettinen O."/>
            <person name="Hibbett D.S."/>
            <person name="Nagy L.G."/>
        </authorList>
    </citation>
    <scope>NUCLEOTIDE SEQUENCE [LARGE SCALE GENOMIC DNA]</scope>
    <source>
        <strain evidence="1 2">CBS 962.96</strain>
    </source>
</reference>
<dbReference type="EMBL" id="ML179042">
    <property type="protein sequence ID" value="THV06441.1"/>
    <property type="molecule type" value="Genomic_DNA"/>
</dbReference>
<accession>A0A4S8MU31</accession>
<organism evidence="1 2">
    <name type="scientific">Dendrothele bispora (strain CBS 962.96)</name>
    <dbReference type="NCBI Taxonomy" id="1314807"/>
    <lineage>
        <taxon>Eukaryota</taxon>
        <taxon>Fungi</taxon>
        <taxon>Dikarya</taxon>
        <taxon>Basidiomycota</taxon>
        <taxon>Agaricomycotina</taxon>
        <taxon>Agaricomycetes</taxon>
        <taxon>Agaricomycetidae</taxon>
        <taxon>Agaricales</taxon>
        <taxon>Agaricales incertae sedis</taxon>
        <taxon>Dendrothele</taxon>
    </lineage>
</organism>
<dbReference type="AlphaFoldDB" id="A0A4S8MU31"/>
<evidence type="ECO:0000313" key="1">
    <source>
        <dbReference type="EMBL" id="THV06441.1"/>
    </source>
</evidence>
<proteinExistence type="predicted"/>
<protein>
    <submittedName>
        <fullName evidence="1">Uncharacterized protein</fullName>
    </submittedName>
</protein>